<comment type="caution">
    <text evidence="2">The sequence shown here is derived from an EMBL/GenBank/DDBJ whole genome shotgun (WGS) entry which is preliminary data.</text>
</comment>
<feature type="chain" id="PRO_5015989180" description="Cytochrome C" evidence="1">
    <location>
        <begin position="19"/>
        <end position="147"/>
    </location>
</feature>
<protein>
    <recommendedName>
        <fullName evidence="4">Cytochrome C</fullName>
    </recommendedName>
</protein>
<accession>A0A2W0EKZ4</accession>
<feature type="signal peptide" evidence="1">
    <location>
        <begin position="1"/>
        <end position="18"/>
    </location>
</feature>
<dbReference type="GO" id="GO:0009055">
    <property type="term" value="F:electron transfer activity"/>
    <property type="evidence" value="ECO:0007669"/>
    <property type="project" value="InterPro"/>
</dbReference>
<dbReference type="SUPFAM" id="SSF46626">
    <property type="entry name" value="Cytochrome c"/>
    <property type="match status" value="1"/>
</dbReference>
<evidence type="ECO:0000313" key="3">
    <source>
        <dbReference type="Proteomes" id="UP000247437"/>
    </source>
</evidence>
<dbReference type="InterPro" id="IPR036909">
    <property type="entry name" value="Cyt_c-like_dom_sf"/>
</dbReference>
<dbReference type="Gene3D" id="1.10.760.10">
    <property type="entry name" value="Cytochrome c-like domain"/>
    <property type="match status" value="1"/>
</dbReference>
<sequence>MIRAVALGLLLSSSCSWATEPAQVDYMLNCQGCHLPDGSGFPARQVPDLRNRMGSFLSVPGGREYLVQVPGTAQTALPDSDLARLLNWMLGSFSAAQIPADFQPYTAAEVGTLRQYPLASPSVIQAHLLEQIVQREQQQHSGAFADE</sequence>
<name>A0A2W0EKZ4_PSEJE</name>
<dbReference type="PROSITE" id="PS51257">
    <property type="entry name" value="PROKAR_LIPOPROTEIN"/>
    <property type="match status" value="1"/>
</dbReference>
<dbReference type="OrthoDB" id="9811281at2"/>
<dbReference type="GO" id="GO:0020037">
    <property type="term" value="F:heme binding"/>
    <property type="evidence" value="ECO:0007669"/>
    <property type="project" value="InterPro"/>
</dbReference>
<reference evidence="2 3" key="1">
    <citation type="journal article" date="2018" name="Appl. Microbiol. Biotechnol.">
        <title>Characterization of the caprolactam degradation pathway in Pseudomonas jessenii using mass spectrometry-based proteomics.</title>
        <authorList>
            <person name="Otzen M."/>
            <person name="Palacio C."/>
            <person name="Janssen D.B."/>
        </authorList>
    </citation>
    <scope>NUCLEOTIDE SEQUENCE [LARGE SCALE GENOMIC DNA]</scope>
    <source>
        <strain evidence="2 3">GO3</strain>
    </source>
</reference>
<organism evidence="2 3">
    <name type="scientific">Pseudomonas jessenii</name>
    <dbReference type="NCBI Taxonomy" id="77298"/>
    <lineage>
        <taxon>Bacteria</taxon>
        <taxon>Pseudomonadati</taxon>
        <taxon>Pseudomonadota</taxon>
        <taxon>Gammaproteobacteria</taxon>
        <taxon>Pseudomonadales</taxon>
        <taxon>Pseudomonadaceae</taxon>
        <taxon>Pseudomonas</taxon>
    </lineage>
</organism>
<proteinExistence type="predicted"/>
<dbReference type="AlphaFoldDB" id="A0A2W0EKZ4"/>
<evidence type="ECO:0000256" key="1">
    <source>
        <dbReference type="SAM" id="SignalP"/>
    </source>
</evidence>
<keyword evidence="1" id="KW-0732">Signal</keyword>
<gene>
    <name evidence="2" type="ORF">CRX42_20505</name>
</gene>
<dbReference type="EMBL" id="PDLL01000280">
    <property type="protein sequence ID" value="PYY68677.1"/>
    <property type="molecule type" value="Genomic_DNA"/>
</dbReference>
<evidence type="ECO:0000313" key="2">
    <source>
        <dbReference type="EMBL" id="PYY68677.1"/>
    </source>
</evidence>
<dbReference type="Proteomes" id="UP000247437">
    <property type="component" value="Unassembled WGS sequence"/>
</dbReference>
<evidence type="ECO:0008006" key="4">
    <source>
        <dbReference type="Google" id="ProtNLM"/>
    </source>
</evidence>